<gene>
    <name evidence="4" type="ORF">Tci_027703</name>
</gene>
<dbReference type="EMBL" id="BKCJ010003543">
    <property type="protein sequence ID" value="GEU55725.1"/>
    <property type="molecule type" value="Genomic_DNA"/>
</dbReference>
<organism evidence="4">
    <name type="scientific">Tanacetum cinerariifolium</name>
    <name type="common">Dalmatian daisy</name>
    <name type="synonym">Chrysanthemum cinerariifolium</name>
    <dbReference type="NCBI Taxonomy" id="118510"/>
    <lineage>
        <taxon>Eukaryota</taxon>
        <taxon>Viridiplantae</taxon>
        <taxon>Streptophyta</taxon>
        <taxon>Embryophyta</taxon>
        <taxon>Tracheophyta</taxon>
        <taxon>Spermatophyta</taxon>
        <taxon>Magnoliopsida</taxon>
        <taxon>eudicotyledons</taxon>
        <taxon>Gunneridae</taxon>
        <taxon>Pentapetalae</taxon>
        <taxon>asterids</taxon>
        <taxon>campanulids</taxon>
        <taxon>Asterales</taxon>
        <taxon>Asteraceae</taxon>
        <taxon>Asteroideae</taxon>
        <taxon>Anthemideae</taxon>
        <taxon>Anthemidinae</taxon>
        <taxon>Tanacetum</taxon>
    </lineage>
</organism>
<feature type="region of interest" description="Disordered" evidence="1">
    <location>
        <begin position="95"/>
        <end position="124"/>
    </location>
</feature>
<evidence type="ECO:0000259" key="2">
    <source>
        <dbReference type="Pfam" id="PF07727"/>
    </source>
</evidence>
<name>A0A6L2L606_TANCI</name>
<evidence type="ECO:0000256" key="1">
    <source>
        <dbReference type="SAM" id="MobiDB-lite"/>
    </source>
</evidence>
<accession>A0A6L2L606</accession>
<feature type="domain" description="Retroviral polymerase SH3-like" evidence="3">
    <location>
        <begin position="6"/>
        <end position="61"/>
    </location>
</feature>
<proteinExistence type="predicted"/>
<dbReference type="Pfam" id="PF25597">
    <property type="entry name" value="SH3_retrovirus"/>
    <property type="match status" value="1"/>
</dbReference>
<evidence type="ECO:0000259" key="3">
    <source>
        <dbReference type="Pfam" id="PF25597"/>
    </source>
</evidence>
<dbReference type="Pfam" id="PF07727">
    <property type="entry name" value="RVT_2"/>
    <property type="match status" value="1"/>
</dbReference>
<dbReference type="InterPro" id="IPR057670">
    <property type="entry name" value="SH3_retrovirus"/>
</dbReference>
<feature type="region of interest" description="Disordered" evidence="1">
    <location>
        <begin position="422"/>
        <end position="462"/>
    </location>
</feature>
<sequence length="705" mass="81090">MRPFGCHVTILNTLDHLGKFDGKSDEWFFVGYSINRKAFRVYNTRTRKVEENLHIKFLENKPIITGEGPNQLFDINALTESMNYVLVIADSDGDNKDNDVPCKESKSDNQEKPNAENSTIDVNIGGPSINTASSNINIASPTFNTFRQSDEFFGADNDMISLDGVEEDISNIFTTYHVPTTPNTRIHKDHSLDNVIGDMQSGVQTRRMTVTIDEQRRIEEEVYVYQPPGFEDPDYPDKVYKVEKALYSLHQAPRAWYETLAKYLLENRFYRGKIDQTLFIKRQKEDILLAQVQDKYVDEILSKFTYADVKPSSTPIDKEKDLLKDSDGDDVDVHLYRSMIRLISWQCKKQTVVATSTTEAEYVKPQGSEDFHQIVDFLNASHIRKIKTNSKRIGIRIPQSNVPSSVADEAITKEMHDGLERATTTTSSLEAERGSGNISKTQTKATPSGLISPRTNSESGLGCHVTIRDSPVQARPERLSNLLNELPLREEVRETAQAKKRRAIIDSSKDEEASLDVEDSTKQGRMIEENDEDENVNLVKNKRIAQENLVQAEQWDDVQAQIQADEDLAQRMLKEERESLSIEERKDLVKLWSLVKERFNSSNPIEDKEIALWVELRRLFKPDEDDELWKFESFQLIWRLYDWCGVHHISTRDGHDISMLVKKEYPLSRGALLMMLVQKLQVDELNEMAEELLRKIFMQAERPRR</sequence>
<dbReference type="InterPro" id="IPR013103">
    <property type="entry name" value="RVT_2"/>
</dbReference>
<feature type="domain" description="Reverse transcriptase Ty1/copia-type" evidence="2">
    <location>
        <begin position="217"/>
        <end position="301"/>
    </location>
</feature>
<reference evidence="4" key="1">
    <citation type="journal article" date="2019" name="Sci. Rep.">
        <title>Draft genome of Tanacetum cinerariifolium, the natural source of mosquito coil.</title>
        <authorList>
            <person name="Yamashiro T."/>
            <person name="Shiraishi A."/>
            <person name="Satake H."/>
            <person name="Nakayama K."/>
        </authorList>
    </citation>
    <scope>NUCLEOTIDE SEQUENCE</scope>
</reference>
<feature type="compositionally biased region" description="Basic and acidic residues" evidence="1">
    <location>
        <begin position="95"/>
        <end position="114"/>
    </location>
</feature>
<protein>
    <submittedName>
        <fullName evidence="4">Putative ribonuclease H-like domain-containing protein</fullName>
    </submittedName>
</protein>
<dbReference type="AlphaFoldDB" id="A0A6L2L606"/>
<comment type="caution">
    <text evidence="4">The sequence shown here is derived from an EMBL/GenBank/DDBJ whole genome shotgun (WGS) entry which is preliminary data.</text>
</comment>
<evidence type="ECO:0000313" key="4">
    <source>
        <dbReference type="EMBL" id="GEU55725.1"/>
    </source>
</evidence>
<feature type="compositionally biased region" description="Polar residues" evidence="1">
    <location>
        <begin position="436"/>
        <end position="446"/>
    </location>
</feature>